<evidence type="ECO:0000313" key="8">
    <source>
        <dbReference type="EMBL" id="MBB5264477.1"/>
    </source>
</evidence>
<comment type="caution">
    <text evidence="8">The sequence shown here is derived from an EMBL/GenBank/DDBJ whole genome shotgun (WGS) entry which is preliminary data.</text>
</comment>
<evidence type="ECO:0000259" key="7">
    <source>
        <dbReference type="Pfam" id="PF08340"/>
    </source>
</evidence>
<evidence type="ECO:0000256" key="4">
    <source>
        <dbReference type="ARBA" id="ARBA00022801"/>
    </source>
</evidence>
<dbReference type="Pfam" id="PF08340">
    <property type="entry name" value="YicC-like_C"/>
    <property type="match status" value="1"/>
</dbReference>
<feature type="domain" description="Endoribonuclease YicC-like C-terminal" evidence="7">
    <location>
        <begin position="184"/>
        <end position="303"/>
    </location>
</feature>
<dbReference type="GO" id="GO:0016787">
    <property type="term" value="F:hydrolase activity"/>
    <property type="evidence" value="ECO:0007669"/>
    <property type="project" value="UniProtKB-KW"/>
</dbReference>
<comment type="cofactor">
    <cofactor evidence="1">
        <name>a divalent metal cation</name>
        <dbReference type="ChEBI" id="CHEBI:60240"/>
    </cofactor>
</comment>
<keyword evidence="3" id="KW-0255">Endonuclease</keyword>
<evidence type="ECO:0000313" key="9">
    <source>
        <dbReference type="Proteomes" id="UP000543642"/>
    </source>
</evidence>
<evidence type="ECO:0000256" key="2">
    <source>
        <dbReference type="ARBA" id="ARBA00022722"/>
    </source>
</evidence>
<keyword evidence="9" id="KW-1185">Reference proteome</keyword>
<feature type="domain" description="Endoribonuclease YicC-like N-terminal" evidence="6">
    <location>
        <begin position="13"/>
        <end position="167"/>
    </location>
</feature>
<organism evidence="8 9">
    <name type="scientific">Catenibacillus scindens</name>
    <dbReference type="NCBI Taxonomy" id="673271"/>
    <lineage>
        <taxon>Bacteria</taxon>
        <taxon>Bacillati</taxon>
        <taxon>Bacillota</taxon>
        <taxon>Clostridia</taxon>
        <taxon>Lachnospirales</taxon>
        <taxon>Lachnospiraceae</taxon>
        <taxon>Catenibacillus</taxon>
    </lineage>
</organism>
<name>A0A7W8HB62_9FIRM</name>
<dbReference type="InterPro" id="IPR005229">
    <property type="entry name" value="YicC/YloC-like"/>
</dbReference>
<dbReference type="NCBIfam" id="TIGR00255">
    <property type="entry name" value="YicC/YloC family endoribonuclease"/>
    <property type="match status" value="1"/>
</dbReference>
<evidence type="ECO:0000259" key="6">
    <source>
        <dbReference type="Pfam" id="PF03755"/>
    </source>
</evidence>
<dbReference type="AlphaFoldDB" id="A0A7W8HB62"/>
<comment type="similarity">
    <text evidence="5">Belongs to the YicC/YloC family.</text>
</comment>
<evidence type="ECO:0000256" key="3">
    <source>
        <dbReference type="ARBA" id="ARBA00022759"/>
    </source>
</evidence>
<evidence type="ECO:0000256" key="1">
    <source>
        <dbReference type="ARBA" id="ARBA00001968"/>
    </source>
</evidence>
<sequence length="303" mass="35037">MIKEKRNAGDPMIQSMTGFGRCEIEADERKIVVEIKAVNHRYCDINVKLPKKLGFFESSIRSLIKRYIQRGKVDVFITYEDYTEHNVCLKYNRALAGEYLECLEDMRDQLHIKDDIAVTTLARFPEVFTLEEQSIDEEELWKLVEKAVDAACRKFVQTRIDEGARLKSDILVKLDGMLEKVAFIEARSPEILKEYQQKLHQKVQELLGDTAVDEARLLTEVMIFADKICVDEEIVRLKSHIENMKETLEGEDSVGRKLDFIAQEMNREANTTLSKSNDLALSNCAIDLKTEIEKIREQVQNIE</sequence>
<dbReference type="PANTHER" id="PTHR30636:SF3">
    <property type="entry name" value="UPF0701 PROTEIN YICC"/>
    <property type="match status" value="1"/>
</dbReference>
<keyword evidence="4" id="KW-0378">Hydrolase</keyword>
<dbReference type="EMBL" id="JACHFW010000005">
    <property type="protein sequence ID" value="MBB5264477.1"/>
    <property type="molecule type" value="Genomic_DNA"/>
</dbReference>
<gene>
    <name evidence="8" type="ORF">HNP82_001604</name>
</gene>
<protein>
    <submittedName>
        <fullName evidence="8">Uncharacterized protein (TIGR00255 family)</fullName>
    </submittedName>
</protein>
<dbReference type="InterPro" id="IPR013527">
    <property type="entry name" value="YicC-like_N"/>
</dbReference>
<dbReference type="InterPro" id="IPR013551">
    <property type="entry name" value="YicC-like_C"/>
</dbReference>
<evidence type="ECO:0000256" key="5">
    <source>
        <dbReference type="ARBA" id="ARBA00035648"/>
    </source>
</evidence>
<dbReference type="GO" id="GO:0004521">
    <property type="term" value="F:RNA endonuclease activity"/>
    <property type="evidence" value="ECO:0007669"/>
    <property type="project" value="InterPro"/>
</dbReference>
<keyword evidence="2" id="KW-0540">Nuclease</keyword>
<dbReference type="Pfam" id="PF03755">
    <property type="entry name" value="YicC-like_N"/>
    <property type="match status" value="1"/>
</dbReference>
<reference evidence="8 9" key="1">
    <citation type="submission" date="2020-08" db="EMBL/GenBank/DDBJ databases">
        <title>Genomic Encyclopedia of Type Strains, Phase IV (KMG-IV): sequencing the most valuable type-strain genomes for metagenomic binning, comparative biology and taxonomic classification.</title>
        <authorList>
            <person name="Goeker M."/>
        </authorList>
    </citation>
    <scope>NUCLEOTIDE SEQUENCE [LARGE SCALE GENOMIC DNA]</scope>
    <source>
        <strain evidence="8 9">DSM 106146</strain>
    </source>
</reference>
<accession>A0A7W8HB62</accession>
<proteinExistence type="inferred from homology"/>
<dbReference type="PANTHER" id="PTHR30636">
    <property type="entry name" value="UPF0701 PROTEIN YICC"/>
    <property type="match status" value="1"/>
</dbReference>
<dbReference type="Proteomes" id="UP000543642">
    <property type="component" value="Unassembled WGS sequence"/>
</dbReference>